<evidence type="ECO:0008006" key="5">
    <source>
        <dbReference type="Google" id="ProtNLM"/>
    </source>
</evidence>
<proteinExistence type="predicted"/>
<evidence type="ECO:0000313" key="4">
    <source>
        <dbReference type="Proteomes" id="UP000679335"/>
    </source>
</evidence>
<organism evidence="3 4">
    <name type="scientific">Cellulomonas dongxiuzhuiae</name>
    <dbReference type="NCBI Taxonomy" id="2819979"/>
    <lineage>
        <taxon>Bacteria</taxon>
        <taxon>Bacillati</taxon>
        <taxon>Actinomycetota</taxon>
        <taxon>Actinomycetes</taxon>
        <taxon>Micrococcales</taxon>
        <taxon>Cellulomonadaceae</taxon>
        <taxon>Cellulomonas</taxon>
    </lineage>
</organism>
<keyword evidence="4" id="KW-1185">Reference proteome</keyword>
<evidence type="ECO:0000256" key="1">
    <source>
        <dbReference type="SAM" id="MobiDB-lite"/>
    </source>
</evidence>
<feature type="transmembrane region" description="Helical" evidence="2">
    <location>
        <begin position="15"/>
        <end position="36"/>
    </location>
</feature>
<keyword evidence="2" id="KW-0812">Transmembrane</keyword>
<dbReference type="EMBL" id="CP076023">
    <property type="protein sequence ID" value="QWC16878.1"/>
    <property type="molecule type" value="Genomic_DNA"/>
</dbReference>
<keyword evidence="2" id="KW-1133">Transmembrane helix</keyword>
<sequence length="230" mass="22296">MSEGVSAAGRVPSRARWWAIAVVALVVVVVLVVALAGSRGAGREGGALAAPTPSATSTGAVAGATARADDPSGAGSVDGTAPPADPPAAGAPADGGHVPTVTVPIDAVAELAEAVTARLSAVDAVDGEAVQPGEVGGPALRVEIELVNGSTAPLDLRGAVVNLYHGPQQTPATALTEPGGSPLPHGLEAGATATGAFVFAVPADARDDVRVELDVRAVGPVVLFAGAAQR</sequence>
<name>A0ABX8GLQ8_9CELL</name>
<protein>
    <recommendedName>
        <fullName evidence="5">DUF4352 domain-containing protein</fullName>
    </recommendedName>
</protein>
<keyword evidence="2" id="KW-0472">Membrane</keyword>
<accession>A0ABX8GLQ8</accession>
<feature type="region of interest" description="Disordered" evidence="1">
    <location>
        <begin position="41"/>
        <end position="97"/>
    </location>
</feature>
<dbReference type="Proteomes" id="UP000679335">
    <property type="component" value="Chromosome"/>
</dbReference>
<reference evidence="3 4" key="1">
    <citation type="submission" date="2021-05" db="EMBL/GenBank/DDBJ databases">
        <title>Novel species in genus Cellulomonas.</title>
        <authorList>
            <person name="Zhang G."/>
        </authorList>
    </citation>
    <scope>NUCLEOTIDE SEQUENCE [LARGE SCALE GENOMIC DNA]</scope>
    <source>
        <strain evidence="4">zg-ZUI157</strain>
    </source>
</reference>
<evidence type="ECO:0000256" key="2">
    <source>
        <dbReference type="SAM" id="Phobius"/>
    </source>
</evidence>
<gene>
    <name evidence="3" type="ORF">KKR89_04410</name>
</gene>
<dbReference type="RefSeq" id="WP_208198033.1">
    <property type="nucleotide sequence ID" value="NZ_CP076023.1"/>
</dbReference>
<feature type="compositionally biased region" description="Low complexity" evidence="1">
    <location>
        <begin position="78"/>
        <end position="96"/>
    </location>
</feature>
<evidence type="ECO:0000313" key="3">
    <source>
        <dbReference type="EMBL" id="QWC16878.1"/>
    </source>
</evidence>
<feature type="compositionally biased region" description="Low complexity" evidence="1">
    <location>
        <begin position="46"/>
        <end position="66"/>
    </location>
</feature>